<dbReference type="GO" id="GO:0003924">
    <property type="term" value="F:GTPase activity"/>
    <property type="evidence" value="ECO:0007669"/>
    <property type="project" value="InterPro"/>
</dbReference>
<dbReference type="InterPro" id="IPR031167">
    <property type="entry name" value="G_OBG"/>
</dbReference>
<dbReference type="PROSITE" id="PS51883">
    <property type="entry name" value="OBG"/>
    <property type="match status" value="1"/>
</dbReference>
<dbReference type="InterPro" id="IPR027417">
    <property type="entry name" value="P-loop_NTPase"/>
</dbReference>
<dbReference type="InterPro" id="IPR006073">
    <property type="entry name" value="GTP-bd"/>
</dbReference>
<dbReference type="InterPro" id="IPR006169">
    <property type="entry name" value="GTP1_OBG_dom"/>
</dbReference>
<dbReference type="STRING" id="133383.A0A1R0H525"/>
<evidence type="ECO:0000313" key="7">
    <source>
        <dbReference type="Proteomes" id="UP000187455"/>
    </source>
</evidence>
<feature type="domain" description="Obg" evidence="5">
    <location>
        <begin position="41"/>
        <end position="300"/>
    </location>
</feature>
<reference evidence="6 7" key="1">
    <citation type="journal article" date="2016" name="Mol. Biol. Evol.">
        <title>Genome-Wide Survey of Gut Fungi (Harpellales) Reveals the First Horizontally Transferred Ubiquitin Gene from a Mosquito Host.</title>
        <authorList>
            <person name="Wang Y."/>
            <person name="White M.M."/>
            <person name="Kvist S."/>
            <person name="Moncalvo J.M."/>
        </authorList>
    </citation>
    <scope>NUCLEOTIDE SEQUENCE [LARGE SCALE GENOMIC DNA]</scope>
    <source>
        <strain evidence="6 7">ALG-7-W6</strain>
    </source>
</reference>
<name>A0A1R0H525_9FUNG</name>
<dbReference type="Proteomes" id="UP000187455">
    <property type="component" value="Unassembled WGS sequence"/>
</dbReference>
<evidence type="ECO:0000256" key="1">
    <source>
        <dbReference type="ARBA" id="ARBA00007699"/>
    </source>
</evidence>
<evidence type="ECO:0000256" key="2">
    <source>
        <dbReference type="ARBA" id="ARBA00022741"/>
    </source>
</evidence>
<dbReference type="InterPro" id="IPR045086">
    <property type="entry name" value="OBG_GTPase"/>
</dbReference>
<dbReference type="InterPro" id="IPR036726">
    <property type="entry name" value="GTP1_OBG_dom_sf"/>
</dbReference>
<protein>
    <submittedName>
        <fullName evidence="6">GTPase Obg</fullName>
    </submittedName>
</protein>
<dbReference type="SUPFAM" id="SSF52540">
    <property type="entry name" value="P-loop containing nucleoside triphosphate hydrolases"/>
    <property type="match status" value="1"/>
</dbReference>
<dbReference type="PANTHER" id="PTHR11702">
    <property type="entry name" value="DEVELOPMENTALLY REGULATED GTP-BINDING PROTEIN-RELATED"/>
    <property type="match status" value="1"/>
</dbReference>
<dbReference type="Pfam" id="PF01018">
    <property type="entry name" value="GTP1_OBG"/>
    <property type="match status" value="2"/>
</dbReference>
<keyword evidence="2" id="KW-0547">Nucleotide-binding</keyword>
<dbReference type="EMBL" id="LSSL01000536">
    <property type="protein sequence ID" value="OLY84332.1"/>
    <property type="molecule type" value="Genomic_DNA"/>
</dbReference>
<dbReference type="NCBIfam" id="TIGR00231">
    <property type="entry name" value="small_GTP"/>
    <property type="match status" value="1"/>
</dbReference>
<evidence type="ECO:0000259" key="4">
    <source>
        <dbReference type="PROSITE" id="PS51710"/>
    </source>
</evidence>
<dbReference type="GO" id="GO:0000287">
    <property type="term" value="F:magnesium ion binding"/>
    <property type="evidence" value="ECO:0007669"/>
    <property type="project" value="InterPro"/>
</dbReference>
<comment type="similarity">
    <text evidence="1">Belongs to the TRAFAC class OBG-HflX-like GTPase superfamily. OBG GTPase family.</text>
</comment>
<dbReference type="Gene3D" id="3.40.50.300">
    <property type="entry name" value="P-loop containing nucleotide triphosphate hydrolases"/>
    <property type="match status" value="1"/>
</dbReference>
<dbReference type="GO" id="GO:0042254">
    <property type="term" value="P:ribosome biogenesis"/>
    <property type="evidence" value="ECO:0007669"/>
    <property type="project" value="UniProtKB-UniRule"/>
</dbReference>
<organism evidence="6 7">
    <name type="scientific">Smittium mucronatum</name>
    <dbReference type="NCBI Taxonomy" id="133383"/>
    <lineage>
        <taxon>Eukaryota</taxon>
        <taxon>Fungi</taxon>
        <taxon>Fungi incertae sedis</taxon>
        <taxon>Zoopagomycota</taxon>
        <taxon>Kickxellomycotina</taxon>
        <taxon>Harpellomycetes</taxon>
        <taxon>Harpellales</taxon>
        <taxon>Legeriomycetaceae</taxon>
        <taxon>Smittium</taxon>
    </lineage>
</organism>
<comment type="caution">
    <text evidence="6">The sequence shown here is derived from an EMBL/GenBank/DDBJ whole genome shotgun (WGS) entry which is preliminary data.</text>
</comment>
<dbReference type="GO" id="GO:0005525">
    <property type="term" value="F:GTP binding"/>
    <property type="evidence" value="ECO:0007669"/>
    <property type="project" value="UniProtKB-KW"/>
</dbReference>
<dbReference type="PANTHER" id="PTHR11702:SF31">
    <property type="entry name" value="MITOCHONDRIAL RIBOSOME-ASSOCIATED GTPASE 2"/>
    <property type="match status" value="1"/>
</dbReference>
<dbReference type="OrthoDB" id="347018at2759"/>
<keyword evidence="7" id="KW-1185">Reference proteome</keyword>
<accession>A0A1R0H525</accession>
<feature type="domain" description="OBG-type G" evidence="4">
    <location>
        <begin position="301"/>
        <end position="467"/>
    </location>
</feature>
<dbReference type="Gene3D" id="2.70.210.12">
    <property type="entry name" value="GTP1/OBG domain"/>
    <property type="match status" value="1"/>
</dbReference>
<proteinExistence type="inferred from homology"/>
<dbReference type="PROSITE" id="PS51710">
    <property type="entry name" value="G_OBG"/>
    <property type="match status" value="1"/>
</dbReference>
<dbReference type="PIRSF" id="PIRSF002401">
    <property type="entry name" value="GTP_bd_Obg/CgtA"/>
    <property type="match status" value="1"/>
</dbReference>
<dbReference type="PRINTS" id="PR00326">
    <property type="entry name" value="GTP1OBG"/>
</dbReference>
<dbReference type="InterPro" id="IPR014100">
    <property type="entry name" value="GTP-bd_Obg/CgtA"/>
</dbReference>
<sequence length="474" mass="51670">MIDIITSCFVIYGFLFIEFNMFAMNLCIRNVQLGSFFGQGGNFVDYRRVAVHGGSGGSGCVCFQRERHLPRGPPNGGNGGAGGSVIFVADKNESSLYSIPSKISAQSGTRGKGKDMNGIKGKDMIVRVPVGTILREIAPPSYEFLNGYDADSFISGSKNRKKNSKNVSEVSPDLDLNSQVNSKIPKSALERMHAEIEAERKEALKTASLYNFYPSKVIDPQRTDLQNLPEEYLAYLHELSNQAPLTHDFDTDGQSLSVAHGGFGGYGNPHFASSTNRSPYIALNGLPGQMRFIELELKTIADVGLVGLPNVGKSTFISAVTNAHPEIANYPFTTLNPYIGTITLNNFEKLTIADIPGIVQGAHMNKGLGLSFLRHIERSSILAYVIDLSLPSPWSQLNTLRSELEFYKPGLTKKPSIVIANKADLSLSAKPNYLNWVKFSDIPIIPVSSKNSKNLTKVIHTLANLSKTSKKSSS</sequence>
<dbReference type="AlphaFoldDB" id="A0A1R0H525"/>
<gene>
    <name evidence="6" type="ORF">AYI68_g1501</name>
</gene>
<evidence type="ECO:0000256" key="3">
    <source>
        <dbReference type="ARBA" id="ARBA00023134"/>
    </source>
</evidence>
<dbReference type="HAMAP" id="MF_01454">
    <property type="entry name" value="GTPase_Obg"/>
    <property type="match status" value="1"/>
</dbReference>
<dbReference type="SUPFAM" id="SSF82051">
    <property type="entry name" value="Obg GTP-binding protein N-terminal domain"/>
    <property type="match status" value="1"/>
</dbReference>
<dbReference type="InterPro" id="IPR005225">
    <property type="entry name" value="Small_GTP-bd"/>
</dbReference>
<evidence type="ECO:0000259" key="5">
    <source>
        <dbReference type="PROSITE" id="PS51883"/>
    </source>
</evidence>
<dbReference type="Pfam" id="PF01926">
    <property type="entry name" value="MMR_HSR1"/>
    <property type="match status" value="1"/>
</dbReference>
<dbReference type="CDD" id="cd01898">
    <property type="entry name" value="Obg"/>
    <property type="match status" value="1"/>
</dbReference>
<keyword evidence="3" id="KW-0342">GTP-binding</keyword>
<evidence type="ECO:0000313" key="6">
    <source>
        <dbReference type="EMBL" id="OLY84332.1"/>
    </source>
</evidence>
<dbReference type="GO" id="GO:0005739">
    <property type="term" value="C:mitochondrion"/>
    <property type="evidence" value="ECO:0007669"/>
    <property type="project" value="TreeGrafter"/>
</dbReference>